<dbReference type="InterPro" id="IPR052356">
    <property type="entry name" value="Thiol_S-MT"/>
</dbReference>
<comment type="caution">
    <text evidence="3">The sequence shown here is derived from an EMBL/GenBank/DDBJ whole genome shotgun (WGS) entry which is preliminary data.</text>
</comment>
<dbReference type="PANTHER" id="PTHR45036:SF1">
    <property type="entry name" value="METHYLTRANSFERASE LIKE 7A"/>
    <property type="match status" value="1"/>
</dbReference>
<protein>
    <recommendedName>
        <fullName evidence="2">Methyltransferase type 11 domain-containing protein</fullName>
    </recommendedName>
</protein>
<dbReference type="InterPro" id="IPR029063">
    <property type="entry name" value="SAM-dependent_MTases_sf"/>
</dbReference>
<dbReference type="Pfam" id="PF08241">
    <property type="entry name" value="Methyltransf_11"/>
    <property type="match status" value="1"/>
</dbReference>
<evidence type="ECO:0000313" key="3">
    <source>
        <dbReference type="EMBL" id="GAA3732595.1"/>
    </source>
</evidence>
<dbReference type="EMBL" id="BAABDD010000004">
    <property type="protein sequence ID" value="GAA3732595.1"/>
    <property type="molecule type" value="Genomic_DNA"/>
</dbReference>
<dbReference type="RefSeq" id="WP_344968065.1">
    <property type="nucleotide sequence ID" value="NZ_BAABDD010000004.1"/>
</dbReference>
<dbReference type="CDD" id="cd02440">
    <property type="entry name" value="AdoMet_MTases"/>
    <property type="match status" value="1"/>
</dbReference>
<feature type="domain" description="Methyltransferase type 11" evidence="2">
    <location>
        <begin position="68"/>
        <end position="161"/>
    </location>
</feature>
<organism evidence="3 4">
    <name type="scientific">Salinactinospora qingdaonensis</name>
    <dbReference type="NCBI Taxonomy" id="702744"/>
    <lineage>
        <taxon>Bacteria</taxon>
        <taxon>Bacillati</taxon>
        <taxon>Actinomycetota</taxon>
        <taxon>Actinomycetes</taxon>
        <taxon>Streptosporangiales</taxon>
        <taxon>Nocardiopsidaceae</taxon>
        <taxon>Salinactinospora</taxon>
    </lineage>
</organism>
<evidence type="ECO:0000256" key="1">
    <source>
        <dbReference type="SAM" id="MobiDB-lite"/>
    </source>
</evidence>
<reference evidence="4" key="1">
    <citation type="journal article" date="2019" name="Int. J. Syst. Evol. Microbiol.">
        <title>The Global Catalogue of Microorganisms (GCM) 10K type strain sequencing project: providing services to taxonomists for standard genome sequencing and annotation.</title>
        <authorList>
            <consortium name="The Broad Institute Genomics Platform"/>
            <consortium name="The Broad Institute Genome Sequencing Center for Infectious Disease"/>
            <person name="Wu L."/>
            <person name="Ma J."/>
        </authorList>
    </citation>
    <scope>NUCLEOTIDE SEQUENCE [LARGE SCALE GENOMIC DNA]</scope>
    <source>
        <strain evidence="4">JCM 17137</strain>
    </source>
</reference>
<feature type="region of interest" description="Disordered" evidence="1">
    <location>
        <begin position="1"/>
        <end position="20"/>
    </location>
</feature>
<sequence>MNSSQHTNSGGDPQPLTVGPLRDDLSFDHGAVSGFNAWFFTAFAGYINHIARRHKQAAFTGTSAGSVVEIGAGTGANICYLEPGTHLYAIEPSLRMHDRLRQRCASAGIELTILPTGAEAIPLPDASVDEVICSLVLCTVTDPELVLSEIRRILRPGGRFRFIEHVAAPHSSLRARVQRSIRRPWGWLFEGCDTHRHTPETIRGAGFASVSIEERKFRNSLFWPVNTAVWGVAVR</sequence>
<keyword evidence="4" id="KW-1185">Reference proteome</keyword>
<evidence type="ECO:0000313" key="4">
    <source>
        <dbReference type="Proteomes" id="UP001500908"/>
    </source>
</evidence>
<dbReference type="Proteomes" id="UP001500908">
    <property type="component" value="Unassembled WGS sequence"/>
</dbReference>
<dbReference type="SUPFAM" id="SSF53335">
    <property type="entry name" value="S-adenosyl-L-methionine-dependent methyltransferases"/>
    <property type="match status" value="1"/>
</dbReference>
<dbReference type="PANTHER" id="PTHR45036">
    <property type="entry name" value="METHYLTRANSFERASE LIKE 7B"/>
    <property type="match status" value="1"/>
</dbReference>
<evidence type="ECO:0000259" key="2">
    <source>
        <dbReference type="Pfam" id="PF08241"/>
    </source>
</evidence>
<dbReference type="InterPro" id="IPR013216">
    <property type="entry name" value="Methyltransf_11"/>
</dbReference>
<dbReference type="Gene3D" id="3.40.50.150">
    <property type="entry name" value="Vaccinia Virus protein VP39"/>
    <property type="match status" value="1"/>
</dbReference>
<proteinExistence type="predicted"/>
<gene>
    <name evidence="3" type="ORF">GCM10022402_11440</name>
</gene>
<name>A0ABP7FC32_9ACTN</name>
<feature type="compositionally biased region" description="Polar residues" evidence="1">
    <location>
        <begin position="1"/>
        <end position="11"/>
    </location>
</feature>
<accession>A0ABP7FC32</accession>